<keyword evidence="3" id="KW-1185">Reference proteome</keyword>
<protein>
    <recommendedName>
        <fullName evidence="4">NB-ARC domain-containing protein</fullName>
    </recommendedName>
</protein>
<dbReference type="PANTHER" id="PTHR47186">
    <property type="entry name" value="LEUCINE-RICH REPEAT-CONTAINING PROTEIN 57"/>
    <property type="match status" value="1"/>
</dbReference>
<sequence>MPSLTRLLIRNCKRLKRLPQLKPLTNLQILDASGATMLVEMLEVCLEEKKELRILNISDTSLPELADTIADVTNLNQLLIRNCSMVKELPSIEKLTHLEVLDVSGCNNLEKIDGSFDKMSYLHKVNFSGTNISKLPNKISELANLKALIIRNCLKLEALPNFEKLIHLEIFDVSGCTELGEIEGSFENMSYLREVNLSGTKLKTFPELPKQSIFCSSKRIVLADSRCLEKDEWSLIKECLEVNPEGSSTSNLPEKTDEKTEKLVHHGNRYRVLDPEAPLDIDIVDTKRSVDLGKEYISRAEYVSVSENESESVSLIFREFQMRSVRGCWVERCKKMENLFLSGEKQDMEIPSSLETLWISNLPLLKKLDGVNGRFVFKNLKKLSIDCCPSIESLFPGGSQLPDNLEILRVTFCDQLKKLFEAEVGELPKLRKLYLLDLPVLSPDGVRFPNLEKYTNEKCPNFEATLEELKLGAKKTAEIPEDQPHKNIEAKIQTQTQPTETTGPIQQ</sequence>
<accession>A0A6D2KS91</accession>
<dbReference type="Proteomes" id="UP000467841">
    <property type="component" value="Unassembled WGS sequence"/>
</dbReference>
<comment type="caution">
    <text evidence="2">The sequence shown here is derived from an EMBL/GenBank/DDBJ whole genome shotgun (WGS) entry which is preliminary data.</text>
</comment>
<reference evidence="2" key="1">
    <citation type="submission" date="2020-01" db="EMBL/GenBank/DDBJ databases">
        <authorList>
            <person name="Mishra B."/>
        </authorList>
    </citation>
    <scope>NUCLEOTIDE SEQUENCE [LARGE SCALE GENOMIC DNA]</scope>
</reference>
<evidence type="ECO:0008006" key="4">
    <source>
        <dbReference type="Google" id="ProtNLM"/>
    </source>
</evidence>
<dbReference type="Pfam" id="PF00560">
    <property type="entry name" value="LRR_1"/>
    <property type="match status" value="1"/>
</dbReference>
<dbReference type="PANTHER" id="PTHR47186:SF3">
    <property type="entry name" value="OS09G0267800 PROTEIN"/>
    <property type="match status" value="1"/>
</dbReference>
<evidence type="ECO:0000313" key="2">
    <source>
        <dbReference type="EMBL" id="CAA7054936.1"/>
    </source>
</evidence>
<gene>
    <name evidence="2" type="ORF">MERR_LOCUS42172</name>
</gene>
<evidence type="ECO:0000256" key="1">
    <source>
        <dbReference type="SAM" id="MobiDB-lite"/>
    </source>
</evidence>
<name>A0A6D2KS91_9BRAS</name>
<dbReference type="SUPFAM" id="SSF52058">
    <property type="entry name" value="L domain-like"/>
    <property type="match status" value="1"/>
</dbReference>
<organism evidence="2 3">
    <name type="scientific">Microthlaspi erraticum</name>
    <dbReference type="NCBI Taxonomy" id="1685480"/>
    <lineage>
        <taxon>Eukaryota</taxon>
        <taxon>Viridiplantae</taxon>
        <taxon>Streptophyta</taxon>
        <taxon>Embryophyta</taxon>
        <taxon>Tracheophyta</taxon>
        <taxon>Spermatophyta</taxon>
        <taxon>Magnoliopsida</taxon>
        <taxon>eudicotyledons</taxon>
        <taxon>Gunneridae</taxon>
        <taxon>Pentapetalae</taxon>
        <taxon>rosids</taxon>
        <taxon>malvids</taxon>
        <taxon>Brassicales</taxon>
        <taxon>Brassicaceae</taxon>
        <taxon>Coluteocarpeae</taxon>
        <taxon>Microthlaspi</taxon>
    </lineage>
</organism>
<feature type="region of interest" description="Disordered" evidence="1">
    <location>
        <begin position="477"/>
        <end position="507"/>
    </location>
</feature>
<dbReference type="OrthoDB" id="2018313at2759"/>
<feature type="compositionally biased region" description="Basic and acidic residues" evidence="1">
    <location>
        <begin position="477"/>
        <end position="489"/>
    </location>
</feature>
<evidence type="ECO:0000313" key="3">
    <source>
        <dbReference type="Proteomes" id="UP000467841"/>
    </source>
</evidence>
<dbReference type="Gene3D" id="3.80.10.10">
    <property type="entry name" value="Ribonuclease Inhibitor"/>
    <property type="match status" value="2"/>
</dbReference>
<proteinExistence type="predicted"/>
<dbReference type="InterPro" id="IPR032675">
    <property type="entry name" value="LRR_dom_sf"/>
</dbReference>
<feature type="compositionally biased region" description="Low complexity" evidence="1">
    <location>
        <begin position="492"/>
        <end position="507"/>
    </location>
</feature>
<dbReference type="EMBL" id="CACVBM020001595">
    <property type="protein sequence ID" value="CAA7054936.1"/>
    <property type="molecule type" value="Genomic_DNA"/>
</dbReference>
<dbReference type="AlphaFoldDB" id="A0A6D2KS91"/>
<dbReference type="InterPro" id="IPR001611">
    <property type="entry name" value="Leu-rich_rpt"/>
</dbReference>